<keyword evidence="3" id="KW-1185">Reference proteome</keyword>
<dbReference type="AlphaFoldDB" id="A0AAV4N2F2"/>
<protein>
    <submittedName>
        <fullName evidence="2">Uncharacterized protein</fullName>
    </submittedName>
</protein>
<feature type="compositionally biased region" description="Basic and acidic residues" evidence="1">
    <location>
        <begin position="1"/>
        <end position="13"/>
    </location>
</feature>
<accession>A0AAV4N2F2</accession>
<evidence type="ECO:0000313" key="2">
    <source>
        <dbReference type="EMBL" id="GIX77831.1"/>
    </source>
</evidence>
<dbReference type="Proteomes" id="UP001054945">
    <property type="component" value="Unassembled WGS sequence"/>
</dbReference>
<reference evidence="2 3" key="1">
    <citation type="submission" date="2021-06" db="EMBL/GenBank/DDBJ databases">
        <title>Caerostris extrusa draft genome.</title>
        <authorList>
            <person name="Kono N."/>
            <person name="Arakawa K."/>
        </authorList>
    </citation>
    <scope>NUCLEOTIDE SEQUENCE [LARGE SCALE GENOMIC DNA]</scope>
</reference>
<name>A0AAV4N2F2_CAEEX</name>
<evidence type="ECO:0000256" key="1">
    <source>
        <dbReference type="SAM" id="MobiDB-lite"/>
    </source>
</evidence>
<gene>
    <name evidence="2" type="ORF">CEXT_416111</name>
</gene>
<evidence type="ECO:0000313" key="3">
    <source>
        <dbReference type="Proteomes" id="UP001054945"/>
    </source>
</evidence>
<comment type="caution">
    <text evidence="2">The sequence shown here is derived from an EMBL/GenBank/DDBJ whole genome shotgun (WGS) entry which is preliminary data.</text>
</comment>
<feature type="region of interest" description="Disordered" evidence="1">
    <location>
        <begin position="1"/>
        <end position="22"/>
    </location>
</feature>
<organism evidence="2 3">
    <name type="scientific">Caerostris extrusa</name>
    <name type="common">Bark spider</name>
    <name type="synonym">Caerostris bankana</name>
    <dbReference type="NCBI Taxonomy" id="172846"/>
    <lineage>
        <taxon>Eukaryota</taxon>
        <taxon>Metazoa</taxon>
        <taxon>Ecdysozoa</taxon>
        <taxon>Arthropoda</taxon>
        <taxon>Chelicerata</taxon>
        <taxon>Arachnida</taxon>
        <taxon>Araneae</taxon>
        <taxon>Araneomorphae</taxon>
        <taxon>Entelegynae</taxon>
        <taxon>Araneoidea</taxon>
        <taxon>Araneidae</taxon>
        <taxon>Caerostris</taxon>
    </lineage>
</organism>
<sequence length="81" mass="9172">MREGKGENNDNHKGGKGVRGLTDSRIVHSQWGGIEGQKIARRFTTVTRVVSEGQGGHLKHLKLMLIRLFPYFKRRQTSVTI</sequence>
<dbReference type="EMBL" id="BPLR01002794">
    <property type="protein sequence ID" value="GIX77831.1"/>
    <property type="molecule type" value="Genomic_DNA"/>
</dbReference>
<proteinExistence type="predicted"/>